<dbReference type="SUPFAM" id="SSF50998">
    <property type="entry name" value="Quinoprotein alcohol dehydrogenase-like"/>
    <property type="match status" value="1"/>
</dbReference>
<keyword evidence="3 12" id="KW-0597">Phosphoprotein</keyword>
<evidence type="ECO:0000256" key="5">
    <source>
        <dbReference type="ARBA" id="ARBA00022741"/>
    </source>
</evidence>
<dbReference type="PROSITE" id="PS50110">
    <property type="entry name" value="RESPONSE_REGULATORY"/>
    <property type="match status" value="1"/>
</dbReference>
<dbReference type="PROSITE" id="PS00041">
    <property type="entry name" value="HTH_ARAC_FAMILY_1"/>
    <property type="match status" value="1"/>
</dbReference>
<dbReference type="Gene3D" id="3.40.50.2300">
    <property type="match status" value="1"/>
</dbReference>
<reference evidence="17" key="1">
    <citation type="submission" date="2022-01" db="EMBL/GenBank/DDBJ databases">
        <title>Genome sequencing of Zunongwangia sp. M21534 genome.</title>
        <authorList>
            <person name="Chen Y."/>
            <person name="Dong C."/>
            <person name="Shao Z."/>
        </authorList>
    </citation>
    <scope>NUCLEOTIDE SEQUENCE</scope>
    <source>
        <strain evidence="17">MCCC M21534</strain>
    </source>
</reference>
<feature type="modified residue" description="4-aspartylphosphate" evidence="12">
    <location>
        <position position="1111"/>
    </location>
</feature>
<dbReference type="Pfam" id="PF07494">
    <property type="entry name" value="Reg_prop"/>
    <property type="match status" value="1"/>
</dbReference>
<dbReference type="InterPro" id="IPR001789">
    <property type="entry name" value="Sig_transdc_resp-reg_receiver"/>
</dbReference>
<dbReference type="SUPFAM" id="SSF55874">
    <property type="entry name" value="ATPase domain of HSP90 chaperone/DNA topoisomerase II/histidine kinase"/>
    <property type="match status" value="1"/>
</dbReference>
<dbReference type="GO" id="GO:0043565">
    <property type="term" value="F:sequence-specific DNA binding"/>
    <property type="evidence" value="ECO:0007669"/>
    <property type="project" value="InterPro"/>
</dbReference>
<dbReference type="EMBL" id="JAKHSK010000004">
    <property type="protein sequence ID" value="MCL6217547.1"/>
    <property type="molecule type" value="Genomic_DNA"/>
</dbReference>
<feature type="transmembrane region" description="Helical" evidence="13">
    <location>
        <begin position="782"/>
        <end position="804"/>
    </location>
</feature>
<dbReference type="PRINTS" id="PR00344">
    <property type="entry name" value="BCTRLSENSOR"/>
</dbReference>
<evidence type="ECO:0000256" key="9">
    <source>
        <dbReference type="ARBA" id="ARBA00023015"/>
    </source>
</evidence>
<feature type="domain" description="Response regulatory" evidence="16">
    <location>
        <begin position="1063"/>
        <end position="1178"/>
    </location>
</feature>
<dbReference type="PROSITE" id="PS50109">
    <property type="entry name" value="HIS_KIN"/>
    <property type="match status" value="1"/>
</dbReference>
<evidence type="ECO:0000259" key="14">
    <source>
        <dbReference type="PROSITE" id="PS01124"/>
    </source>
</evidence>
<evidence type="ECO:0000256" key="4">
    <source>
        <dbReference type="ARBA" id="ARBA00022679"/>
    </source>
</evidence>
<dbReference type="InterPro" id="IPR011006">
    <property type="entry name" value="CheY-like_superfamily"/>
</dbReference>
<evidence type="ECO:0000256" key="11">
    <source>
        <dbReference type="ARBA" id="ARBA00023163"/>
    </source>
</evidence>
<dbReference type="CDD" id="cd17574">
    <property type="entry name" value="REC_OmpR"/>
    <property type="match status" value="1"/>
</dbReference>
<dbReference type="EC" id="2.7.13.3" evidence="2"/>
<proteinExistence type="predicted"/>
<accession>A0A9X2CP28</accession>
<evidence type="ECO:0000256" key="7">
    <source>
        <dbReference type="ARBA" id="ARBA00022840"/>
    </source>
</evidence>
<dbReference type="Pfam" id="PF00072">
    <property type="entry name" value="Response_reg"/>
    <property type="match status" value="1"/>
</dbReference>
<evidence type="ECO:0000259" key="15">
    <source>
        <dbReference type="PROSITE" id="PS50109"/>
    </source>
</evidence>
<dbReference type="Gene3D" id="1.10.10.60">
    <property type="entry name" value="Homeodomain-like"/>
    <property type="match status" value="1"/>
</dbReference>
<dbReference type="Pfam" id="PF02518">
    <property type="entry name" value="HATPase_c"/>
    <property type="match status" value="1"/>
</dbReference>
<keyword evidence="18" id="KW-1185">Reference proteome</keyword>
<evidence type="ECO:0000256" key="10">
    <source>
        <dbReference type="ARBA" id="ARBA00023125"/>
    </source>
</evidence>
<dbReference type="PANTHER" id="PTHR43547">
    <property type="entry name" value="TWO-COMPONENT HISTIDINE KINASE"/>
    <property type="match status" value="1"/>
</dbReference>
<keyword evidence="13" id="KW-0812">Transmembrane</keyword>
<dbReference type="InterPro" id="IPR011047">
    <property type="entry name" value="Quinoprotein_ADH-like_sf"/>
</dbReference>
<keyword evidence="4" id="KW-0808">Transferase</keyword>
<dbReference type="Gene3D" id="3.30.565.10">
    <property type="entry name" value="Histidine kinase-like ATPase, C-terminal domain"/>
    <property type="match status" value="1"/>
</dbReference>
<dbReference type="InterPro" id="IPR005467">
    <property type="entry name" value="His_kinase_dom"/>
</dbReference>
<dbReference type="InterPro" id="IPR013783">
    <property type="entry name" value="Ig-like_fold"/>
</dbReference>
<dbReference type="Gene3D" id="2.130.10.10">
    <property type="entry name" value="YVTN repeat-like/Quinoprotein amine dehydrogenase"/>
    <property type="match status" value="3"/>
</dbReference>
<evidence type="ECO:0000256" key="13">
    <source>
        <dbReference type="SAM" id="Phobius"/>
    </source>
</evidence>
<evidence type="ECO:0000256" key="8">
    <source>
        <dbReference type="ARBA" id="ARBA00023012"/>
    </source>
</evidence>
<dbReference type="PANTHER" id="PTHR43547:SF2">
    <property type="entry name" value="HYBRID SIGNAL TRANSDUCTION HISTIDINE KINASE C"/>
    <property type="match status" value="1"/>
</dbReference>
<dbReference type="Pfam" id="PF07495">
    <property type="entry name" value="Y_Y_Y"/>
    <property type="match status" value="1"/>
</dbReference>
<dbReference type="SMART" id="SM00448">
    <property type="entry name" value="REC"/>
    <property type="match status" value="1"/>
</dbReference>
<keyword evidence="13" id="KW-1133">Transmembrane helix</keyword>
<feature type="domain" description="Histidine kinase" evidence="15">
    <location>
        <begin position="829"/>
        <end position="1043"/>
    </location>
</feature>
<dbReference type="FunFam" id="3.30.565.10:FF:000037">
    <property type="entry name" value="Hybrid sensor histidine kinase/response regulator"/>
    <property type="match status" value="1"/>
</dbReference>
<dbReference type="PROSITE" id="PS01124">
    <property type="entry name" value="HTH_ARAC_FAMILY_2"/>
    <property type="match status" value="1"/>
</dbReference>
<comment type="caution">
    <text evidence="17">The sequence shown here is derived from an EMBL/GenBank/DDBJ whole genome shotgun (WGS) entry which is preliminary data.</text>
</comment>
<dbReference type="InterPro" id="IPR011110">
    <property type="entry name" value="Reg_prop"/>
</dbReference>
<keyword evidence="6" id="KW-0418">Kinase</keyword>
<evidence type="ECO:0000256" key="6">
    <source>
        <dbReference type="ARBA" id="ARBA00022777"/>
    </source>
</evidence>
<dbReference type="CDD" id="cd00082">
    <property type="entry name" value="HisKA"/>
    <property type="match status" value="1"/>
</dbReference>
<keyword evidence="7" id="KW-0067">ATP-binding</keyword>
<dbReference type="Pfam" id="PF00512">
    <property type="entry name" value="HisKA"/>
    <property type="match status" value="1"/>
</dbReference>
<evidence type="ECO:0000256" key="2">
    <source>
        <dbReference type="ARBA" id="ARBA00012438"/>
    </source>
</evidence>
<protein>
    <recommendedName>
        <fullName evidence="2">histidine kinase</fullName>
        <ecNumber evidence="2">2.7.13.3</ecNumber>
    </recommendedName>
</protein>
<dbReference type="InterPro" id="IPR015943">
    <property type="entry name" value="WD40/YVTN_repeat-like_dom_sf"/>
</dbReference>
<dbReference type="Gene3D" id="2.60.40.10">
    <property type="entry name" value="Immunoglobulins"/>
    <property type="match status" value="1"/>
</dbReference>
<dbReference type="InterPro" id="IPR036890">
    <property type="entry name" value="HATPase_C_sf"/>
</dbReference>
<dbReference type="InterPro" id="IPR036097">
    <property type="entry name" value="HisK_dim/P_sf"/>
</dbReference>
<dbReference type="SUPFAM" id="SSF47384">
    <property type="entry name" value="Homodimeric domain of signal transducing histidine kinase"/>
    <property type="match status" value="1"/>
</dbReference>
<dbReference type="SMART" id="SM00342">
    <property type="entry name" value="HTH_ARAC"/>
    <property type="match status" value="1"/>
</dbReference>
<feature type="domain" description="HTH araC/xylS-type" evidence="14">
    <location>
        <begin position="1210"/>
        <end position="1307"/>
    </location>
</feature>
<dbReference type="SMART" id="SM00387">
    <property type="entry name" value="HATPase_c"/>
    <property type="match status" value="1"/>
</dbReference>
<organism evidence="17 18">
    <name type="scientific">Zunongwangia pacifica</name>
    <dbReference type="NCBI Taxonomy" id="2911062"/>
    <lineage>
        <taxon>Bacteria</taxon>
        <taxon>Pseudomonadati</taxon>
        <taxon>Bacteroidota</taxon>
        <taxon>Flavobacteriia</taxon>
        <taxon>Flavobacteriales</taxon>
        <taxon>Flavobacteriaceae</taxon>
        <taxon>Zunongwangia</taxon>
    </lineage>
</organism>
<keyword evidence="9" id="KW-0805">Transcription regulation</keyword>
<dbReference type="InterPro" id="IPR009057">
    <property type="entry name" value="Homeodomain-like_sf"/>
</dbReference>
<dbReference type="GO" id="GO:0003700">
    <property type="term" value="F:DNA-binding transcription factor activity"/>
    <property type="evidence" value="ECO:0007669"/>
    <property type="project" value="InterPro"/>
</dbReference>
<dbReference type="GO" id="GO:0000155">
    <property type="term" value="F:phosphorelay sensor kinase activity"/>
    <property type="evidence" value="ECO:0007669"/>
    <property type="project" value="InterPro"/>
</dbReference>
<gene>
    <name evidence="17" type="ORF">L1967_04485</name>
</gene>
<dbReference type="Gene3D" id="1.10.287.130">
    <property type="match status" value="1"/>
</dbReference>
<evidence type="ECO:0000256" key="12">
    <source>
        <dbReference type="PROSITE-ProRule" id="PRU00169"/>
    </source>
</evidence>
<evidence type="ECO:0000256" key="1">
    <source>
        <dbReference type="ARBA" id="ARBA00000085"/>
    </source>
</evidence>
<dbReference type="Proteomes" id="UP001139521">
    <property type="component" value="Unassembled WGS sequence"/>
</dbReference>
<evidence type="ECO:0000313" key="18">
    <source>
        <dbReference type="Proteomes" id="UP001139521"/>
    </source>
</evidence>
<sequence length="1307" mass="150169">MYLLRDWFRRTLKVFIFLIFSVEFLYPQSSQYVFSEINASDGLSGNRVRSIGQLSDGRMVIVTEGLVDIYNGTSFTYMHYNEDKDYELSDYSGYHRLYIGPNDGIWLKNTHSLKYIDMKKEKFVTHVEQIFRKMGVTEKVTDFFIDPNKDFWYKGESGKLFFKPKDKEKASVFINKLPEGDPLYDLTVAKNQVFLFYRSGQVEAHNLTSKKIKVFQNSIKNEPYHNTLLVVPDKEYIYQLRNGDSLGIAHRLNIKTGKWEMLLKTDHFLNTLSIDWNRNIWITTPKGIMKIDTSLSSKKSIEKLKLVNGEVINSELSTIFFDKNKGIWIGTLNRGLLYYHRDRFKFRNIGHQFFPFASEKDIVINGFSQFKNNVLVATDNGLFSYDPKIMKIERFSGFPTEIKCRFIFTEGDNCWMGTTNGLYVANEHTFKKLKTPFLQAYQYILTPDHQYLLATNLGLFLLNPKNNSIEPVTEKLAPIFDISRIDSNHYAGVSREGLFIFNLKENSIQTAKTNPEIRFFRQNNQKINDLYTDNRGWIWTATQDGLSVWKPKQNKLKHFYAKDGLVNNSIQSIIEDDKRQIWVATSNGLSCVHIDDEEKNPAFFFTNYNQYDGVVDFEFVEKSVLKMENGHLLWGGLDGFNIFDPAKNRLEKTKLAKPVFTQLDLFGKPVSPGQEFDGKTILDQAIQYTSGITLKHKQNFFSLSFSGLNYTNVSKTKYKYQLEGIDENWQEIAPDKGLGKASYTGLSPGNYILKVVSSSNGTLWSDVALLHIHILPPWWKTWPAYVSYFLLILLIIYLSFSLLLKFQKEKLKTKQSEELRALKDQFFTNVSHELKTPLSLIITPLTSILKTENGTNRSKLVKIHQSATELLQLVNQLLDVRKIETTGKLSINSDCCQLHQLLKNTTQPFKELARHKGLNFKREIPKEETLIFIDNDKFKKIVSNLLSNAFKFTPQDGKVTFTAKLDGDILKIKVIDNGKGIAKEEIPKIFDRYYRSAPESENTGTGIGLHLVKTYIELLRGTIELASTPGKGSTFALSIPIKINIPEPPKFPTSYKNVEERFSILIVEDHPDFQDFLFTELQEDFNIYTAKNGLEGLELVKKHHPDLVISDIMMPVMSGITLCHTIKNDIEISHIPVILLSARSSEESKLKGFEAKADAYIGKPFNLEILKQRIQNLVQEQQSRKEVFKNSPKIKPDEITIGKTDSLFMEKALQQVHKNMENSAYSVQQLSSDLNMDRTGLFRKIKAITGLSPTAFIRSIKLKHARQLLEEGKSVSEVSVKVGFSSLSYFGKCFQQEYGKKPSDYKN</sequence>
<keyword evidence="8" id="KW-0902">Two-component regulatory system</keyword>
<keyword evidence="5" id="KW-0547">Nucleotide-binding</keyword>
<dbReference type="SMART" id="SM00388">
    <property type="entry name" value="HisKA"/>
    <property type="match status" value="1"/>
</dbReference>
<dbReference type="InterPro" id="IPR003594">
    <property type="entry name" value="HATPase_dom"/>
</dbReference>
<keyword evidence="13" id="KW-0472">Membrane</keyword>
<evidence type="ECO:0000313" key="17">
    <source>
        <dbReference type="EMBL" id="MCL6217547.1"/>
    </source>
</evidence>
<dbReference type="InterPro" id="IPR003661">
    <property type="entry name" value="HisK_dim/P_dom"/>
</dbReference>
<keyword evidence="11" id="KW-0804">Transcription</keyword>
<dbReference type="GO" id="GO:0005524">
    <property type="term" value="F:ATP binding"/>
    <property type="evidence" value="ECO:0007669"/>
    <property type="project" value="UniProtKB-KW"/>
</dbReference>
<dbReference type="InterPro" id="IPR011123">
    <property type="entry name" value="Y_Y_Y"/>
</dbReference>
<comment type="catalytic activity">
    <reaction evidence="1">
        <text>ATP + protein L-histidine = ADP + protein N-phospho-L-histidine.</text>
        <dbReference type="EC" id="2.7.13.3"/>
    </reaction>
</comment>
<dbReference type="InterPro" id="IPR018060">
    <property type="entry name" value="HTH_AraC"/>
</dbReference>
<evidence type="ECO:0000259" key="16">
    <source>
        <dbReference type="PROSITE" id="PS50110"/>
    </source>
</evidence>
<dbReference type="SUPFAM" id="SSF52172">
    <property type="entry name" value="CheY-like"/>
    <property type="match status" value="1"/>
</dbReference>
<evidence type="ECO:0000256" key="3">
    <source>
        <dbReference type="ARBA" id="ARBA00022553"/>
    </source>
</evidence>
<keyword evidence="10" id="KW-0238">DNA-binding</keyword>
<dbReference type="RefSeq" id="WP_249600525.1">
    <property type="nucleotide sequence ID" value="NZ_JAKHSK010000004.1"/>
</dbReference>
<dbReference type="InterPro" id="IPR004358">
    <property type="entry name" value="Sig_transdc_His_kin-like_C"/>
</dbReference>
<dbReference type="SUPFAM" id="SSF46689">
    <property type="entry name" value="Homeodomain-like"/>
    <property type="match status" value="1"/>
</dbReference>
<name>A0A9X2CP28_9FLAO</name>
<dbReference type="InterPro" id="IPR018062">
    <property type="entry name" value="HTH_AraC-typ_CS"/>
</dbReference>
<dbReference type="Pfam" id="PF12833">
    <property type="entry name" value="HTH_18"/>
    <property type="match status" value="1"/>
</dbReference>